<feature type="compositionally biased region" description="Polar residues" evidence="1">
    <location>
        <begin position="1"/>
        <end position="10"/>
    </location>
</feature>
<comment type="caution">
    <text evidence="3">The sequence shown here is derived from an EMBL/GenBank/DDBJ whole genome shotgun (WGS) entry which is preliminary data.</text>
</comment>
<evidence type="ECO:0000313" key="4">
    <source>
        <dbReference type="Proteomes" id="UP001151529"/>
    </source>
</evidence>
<keyword evidence="4" id="KW-1185">Reference proteome</keyword>
<evidence type="ECO:0000313" key="3">
    <source>
        <dbReference type="EMBL" id="KAJ6729766.1"/>
    </source>
</evidence>
<name>A0A9Q0UGQ1_SALVM</name>
<organism evidence="3 4">
    <name type="scientific">Salix viminalis</name>
    <name type="common">Common osier</name>
    <name type="synonym">Basket willow</name>
    <dbReference type="NCBI Taxonomy" id="40686"/>
    <lineage>
        <taxon>Eukaryota</taxon>
        <taxon>Viridiplantae</taxon>
        <taxon>Streptophyta</taxon>
        <taxon>Embryophyta</taxon>
        <taxon>Tracheophyta</taxon>
        <taxon>Spermatophyta</taxon>
        <taxon>Magnoliopsida</taxon>
        <taxon>eudicotyledons</taxon>
        <taxon>Gunneridae</taxon>
        <taxon>Pentapetalae</taxon>
        <taxon>rosids</taxon>
        <taxon>fabids</taxon>
        <taxon>Malpighiales</taxon>
        <taxon>Salicaceae</taxon>
        <taxon>Saliceae</taxon>
        <taxon>Salix</taxon>
    </lineage>
</organism>
<keyword evidence="2" id="KW-0472">Membrane</keyword>
<dbReference type="Proteomes" id="UP001151529">
    <property type="component" value="Chromosome 2"/>
</dbReference>
<dbReference type="EMBL" id="JAPFFL010000004">
    <property type="protein sequence ID" value="KAJ6729766.1"/>
    <property type="molecule type" value="Genomic_DNA"/>
</dbReference>
<reference evidence="3" key="1">
    <citation type="submission" date="2022-11" db="EMBL/GenBank/DDBJ databases">
        <authorList>
            <person name="Hyden B.L."/>
            <person name="Feng K."/>
            <person name="Yates T."/>
            <person name="Jawdy S."/>
            <person name="Smart L.B."/>
            <person name="Muchero W."/>
        </authorList>
    </citation>
    <scope>NUCLEOTIDE SEQUENCE</scope>
    <source>
        <tissue evidence="3">Shoot tip</tissue>
    </source>
</reference>
<accession>A0A9Q0UGQ1</accession>
<protein>
    <submittedName>
        <fullName evidence="3">Uncharacterized protein</fullName>
    </submittedName>
</protein>
<dbReference type="OrthoDB" id="672903at2759"/>
<feature type="transmembrane region" description="Helical" evidence="2">
    <location>
        <begin position="109"/>
        <end position="130"/>
    </location>
</feature>
<evidence type="ECO:0000256" key="1">
    <source>
        <dbReference type="SAM" id="MobiDB-lite"/>
    </source>
</evidence>
<evidence type="ECO:0000256" key="2">
    <source>
        <dbReference type="SAM" id="Phobius"/>
    </source>
</evidence>
<proteinExistence type="predicted"/>
<feature type="region of interest" description="Disordered" evidence="1">
    <location>
        <begin position="1"/>
        <end position="26"/>
    </location>
</feature>
<reference evidence="3" key="2">
    <citation type="journal article" date="2023" name="Int. J. Mol. Sci.">
        <title>De Novo Assembly and Annotation of 11 Diverse Shrub Willow (Salix) Genomes Reveals Novel Gene Organization in Sex-Linked Regions.</title>
        <authorList>
            <person name="Hyden B."/>
            <person name="Feng K."/>
            <person name="Yates T.B."/>
            <person name="Jawdy S."/>
            <person name="Cereghino C."/>
            <person name="Smart L.B."/>
            <person name="Muchero W."/>
        </authorList>
    </citation>
    <scope>NUCLEOTIDE SEQUENCE [LARGE SCALE GENOMIC DNA]</scope>
    <source>
        <tissue evidence="3">Shoot tip</tissue>
    </source>
</reference>
<sequence length="153" mass="17603">MPMTAPNSGENGVGLKPQEQLHDTAEQSRAGEVFAKPSEKQQGKVNIARIKGHILLEDRLLAGILSPFLAACQSTMEEQRNYSELLRLYLFWQDGNGAQFRKQNKPYRVLGFSISFLGHNTLIVFILCWVNPLERLLKRICFPWNMFLLFVWH</sequence>
<keyword evidence="2" id="KW-0812">Transmembrane</keyword>
<dbReference type="AlphaFoldDB" id="A0A9Q0UGQ1"/>
<keyword evidence="2" id="KW-1133">Transmembrane helix</keyword>
<gene>
    <name evidence="3" type="ORF">OIU85_020652</name>
</gene>